<keyword evidence="1" id="KW-1133">Transmembrane helix</keyword>
<protein>
    <submittedName>
        <fullName evidence="2">Uncharacterized protein</fullName>
    </submittedName>
</protein>
<dbReference type="EMBL" id="VISQ01000001">
    <property type="protein sequence ID" value="TVZ69336.1"/>
    <property type="molecule type" value="Genomic_DNA"/>
</dbReference>
<evidence type="ECO:0000313" key="2">
    <source>
        <dbReference type="EMBL" id="TVZ69336.1"/>
    </source>
</evidence>
<evidence type="ECO:0000256" key="1">
    <source>
        <dbReference type="SAM" id="Phobius"/>
    </source>
</evidence>
<reference evidence="2" key="1">
    <citation type="submission" date="2019-06" db="EMBL/GenBank/DDBJ databases">
        <authorList>
            <person name="Deangelis K."/>
            <person name="Huntemann M."/>
            <person name="Clum A."/>
            <person name="Pillay M."/>
            <person name="Palaniappan K."/>
            <person name="Varghese N."/>
            <person name="Mikhailova N."/>
            <person name="Stamatis D."/>
            <person name="Reddy T."/>
            <person name="Daum C."/>
            <person name="Shapiro N."/>
            <person name="Ivanova N."/>
            <person name="Kyrpides N."/>
            <person name="Woyke T."/>
        </authorList>
    </citation>
    <scope>NUCLEOTIDE SEQUENCE [LARGE SCALE GENOMIC DNA]</scope>
    <source>
        <strain evidence="2">128R</strain>
    </source>
</reference>
<accession>A0A542CVI7</accession>
<dbReference type="AlphaFoldDB" id="A0A542CVI7"/>
<name>A0A542CVI7_SERFO</name>
<gene>
    <name evidence="2" type="ORF">FHU10_1840</name>
</gene>
<feature type="transmembrane region" description="Helical" evidence="1">
    <location>
        <begin position="17"/>
        <end position="36"/>
    </location>
</feature>
<sequence>MKRTGILQIKQHAVKKFRYLLTITACLFVLVGIQWFEMRRDKEIARHSYHGSYLSHQDNIIIKANLSFDMDSDSAWLKLAKVQHHLEGGEPKTDVRYIKLNSKALWHQSLIMASIRHDVKEGQDSAERPEQYKMLPIGAHYINGRLMLIVDEEEVYGDKPEKMVFIMSKDR</sequence>
<keyword evidence="1" id="KW-0472">Membrane</keyword>
<organism evidence="2">
    <name type="scientific">Serratia fonticola</name>
    <dbReference type="NCBI Taxonomy" id="47917"/>
    <lineage>
        <taxon>Bacteria</taxon>
        <taxon>Pseudomonadati</taxon>
        <taxon>Pseudomonadota</taxon>
        <taxon>Gammaproteobacteria</taxon>
        <taxon>Enterobacterales</taxon>
        <taxon>Yersiniaceae</taxon>
        <taxon>Serratia</taxon>
    </lineage>
</organism>
<reference evidence="2" key="2">
    <citation type="submission" date="2019-08" db="EMBL/GenBank/DDBJ databases">
        <title>Investigation of anaerobic lignin degradation for improved lignocellulosic biofuels.</title>
        <authorList>
            <person name="Deangelis K.PhD."/>
        </authorList>
    </citation>
    <scope>NUCLEOTIDE SEQUENCE [LARGE SCALE GENOMIC DNA]</scope>
    <source>
        <strain evidence="2">128R</strain>
    </source>
</reference>
<comment type="caution">
    <text evidence="2">The sequence shown here is derived from an EMBL/GenBank/DDBJ whole genome shotgun (WGS) entry which is preliminary data.</text>
</comment>
<proteinExistence type="predicted"/>
<keyword evidence="1" id="KW-0812">Transmembrane</keyword>